<evidence type="ECO:0000256" key="1">
    <source>
        <dbReference type="ARBA" id="ARBA00004141"/>
    </source>
</evidence>
<evidence type="ECO:0008006" key="8">
    <source>
        <dbReference type="Google" id="ProtNLM"/>
    </source>
</evidence>
<gene>
    <name evidence="6" type="ORF">SAMN05443637_106239</name>
</gene>
<sequence length="62" mass="6724">MTYPQPGVPYAATTPEERNWALAAHLGSIVTAWFALGLVAPLIVLLVKGKDSPYIAGTRWSR</sequence>
<dbReference type="RefSeq" id="WP_200803844.1">
    <property type="nucleotide sequence ID" value="NZ_FRAP01000006.1"/>
</dbReference>
<proteinExistence type="predicted"/>
<keyword evidence="7" id="KW-1185">Reference proteome</keyword>
<dbReference type="InterPro" id="IPR019109">
    <property type="entry name" value="MamF_MmsF"/>
</dbReference>
<reference evidence="6 7" key="1">
    <citation type="submission" date="2016-11" db="EMBL/GenBank/DDBJ databases">
        <authorList>
            <person name="Jaros S."/>
            <person name="Januszkiewicz K."/>
            <person name="Wedrychowicz H."/>
        </authorList>
    </citation>
    <scope>NUCLEOTIDE SEQUENCE [LARGE SCALE GENOMIC DNA]</scope>
    <source>
        <strain evidence="6 7">DSM 43832</strain>
    </source>
</reference>
<dbReference type="STRING" id="1848.SAMN05443637_106239"/>
<evidence type="ECO:0000256" key="3">
    <source>
        <dbReference type="ARBA" id="ARBA00022989"/>
    </source>
</evidence>
<keyword evidence="3 5" id="KW-1133">Transmembrane helix</keyword>
<accession>A0A1M6SMT3</accession>
<evidence type="ECO:0000313" key="6">
    <source>
        <dbReference type="EMBL" id="SHK46061.1"/>
    </source>
</evidence>
<evidence type="ECO:0000313" key="7">
    <source>
        <dbReference type="Proteomes" id="UP000184363"/>
    </source>
</evidence>
<name>A0A1M6SMT3_PSETH</name>
<evidence type="ECO:0000256" key="4">
    <source>
        <dbReference type="ARBA" id="ARBA00023136"/>
    </source>
</evidence>
<dbReference type="EMBL" id="FRAP01000006">
    <property type="protein sequence ID" value="SHK46061.1"/>
    <property type="molecule type" value="Genomic_DNA"/>
</dbReference>
<dbReference type="Proteomes" id="UP000184363">
    <property type="component" value="Unassembled WGS sequence"/>
</dbReference>
<protein>
    <recommendedName>
        <fullName evidence="8">DUF4870 domain-containing protein</fullName>
    </recommendedName>
</protein>
<dbReference type="AlphaFoldDB" id="A0A1M6SMT3"/>
<keyword evidence="2 5" id="KW-0812">Transmembrane</keyword>
<comment type="subcellular location">
    <subcellularLocation>
        <location evidence="1">Membrane</location>
        <topology evidence="1">Multi-pass membrane protein</topology>
    </subcellularLocation>
</comment>
<evidence type="ECO:0000256" key="5">
    <source>
        <dbReference type="SAM" id="Phobius"/>
    </source>
</evidence>
<keyword evidence="4 5" id="KW-0472">Membrane</keyword>
<feature type="transmembrane region" description="Helical" evidence="5">
    <location>
        <begin position="20"/>
        <end position="47"/>
    </location>
</feature>
<evidence type="ECO:0000256" key="2">
    <source>
        <dbReference type="ARBA" id="ARBA00022692"/>
    </source>
</evidence>
<dbReference type="Pfam" id="PF09685">
    <property type="entry name" value="MamF_MmsF"/>
    <property type="match status" value="1"/>
</dbReference>
<organism evidence="6 7">
    <name type="scientific">Pseudonocardia thermophila</name>
    <dbReference type="NCBI Taxonomy" id="1848"/>
    <lineage>
        <taxon>Bacteria</taxon>
        <taxon>Bacillati</taxon>
        <taxon>Actinomycetota</taxon>
        <taxon>Actinomycetes</taxon>
        <taxon>Pseudonocardiales</taxon>
        <taxon>Pseudonocardiaceae</taxon>
        <taxon>Pseudonocardia</taxon>
    </lineage>
</organism>